<comment type="caution">
    <text evidence="1">The sequence shown here is derived from an EMBL/GenBank/DDBJ whole genome shotgun (WGS) entry which is preliminary data.</text>
</comment>
<reference evidence="1 2" key="1">
    <citation type="submission" date="2018-08" db="EMBL/GenBank/DDBJ databases">
        <title>Genome sequencing of X. nasturtii WHRI 8984.</title>
        <authorList>
            <person name="Studholme D.J."/>
            <person name="Mchugh J."/>
            <person name="Vicente J."/>
        </authorList>
    </citation>
    <scope>NUCLEOTIDE SEQUENCE [LARGE SCALE GENOMIC DNA]</scope>
    <source>
        <strain evidence="1 2">WHRI 8984</strain>
    </source>
</reference>
<accession>A0A3E1KG03</accession>
<proteinExistence type="predicted"/>
<organism evidence="1 2">
    <name type="scientific">Xanthomonas nasturtii</name>
    <dbReference type="NCBI Taxonomy" id="1843581"/>
    <lineage>
        <taxon>Bacteria</taxon>
        <taxon>Pseudomonadati</taxon>
        <taxon>Pseudomonadota</taxon>
        <taxon>Gammaproteobacteria</taxon>
        <taxon>Lysobacterales</taxon>
        <taxon>Lysobacteraceae</taxon>
        <taxon>Xanthomonas</taxon>
    </lineage>
</organism>
<sequence>MNAPRDRHGAAGGAAACSAGSRAFALLSGSASASAVITNLRSRALRVALVGDARLAVAGRQER</sequence>
<dbReference type="EMBL" id="QUZM01000038">
    <property type="protein sequence ID" value="RFF37532.1"/>
    <property type="molecule type" value="Genomic_DNA"/>
</dbReference>
<protein>
    <submittedName>
        <fullName evidence="1">Uncharacterized protein</fullName>
    </submittedName>
</protein>
<dbReference type="AlphaFoldDB" id="A0A3E1KG03"/>
<dbReference type="Proteomes" id="UP000259570">
    <property type="component" value="Unassembled WGS sequence"/>
</dbReference>
<evidence type="ECO:0000313" key="2">
    <source>
        <dbReference type="Proteomes" id="UP000259570"/>
    </source>
</evidence>
<name>A0A3E1KG03_9XANT</name>
<evidence type="ECO:0000313" key="1">
    <source>
        <dbReference type="EMBL" id="RFF37532.1"/>
    </source>
</evidence>
<gene>
    <name evidence="1" type="ORF">DZD52_16185</name>
</gene>
<dbReference type="STRING" id="1843581.A7D16_19860"/>